<evidence type="ECO:0000313" key="1">
    <source>
        <dbReference type="EMBL" id="GJU00461.1"/>
    </source>
</evidence>
<sequence>MAVSRHAVADILVLDCGGCERLWFDRCYHRFLFRRKSLEVCGRIIGQCRELIMCFCPLAGGVNAYERGLVDDSGSRYDTSRGRCAGVRVLHERTVVLREWWGMRSSLTVCSIWGLSGMMQVWRVSVVGGRYSVSYRVLGLLKGEPELISEISLEWNMTFERSSGFWSGKWGCDIGEEGEKMTVAIRGWRDCNRISKVGAMRRGDLGCGLCIVCAMYGSDESTRLRERVDTARAHEIGRSLDGLTTQIMSRVRPRHWDERMNLQSLYHMLSYEESCKTTAGSLQGSDWLGGCFGLSKLGPMAISDPCEWGLWSGGALHLAGGSHDDCGRGSRETNGSASDTGDVMRVFLHAWEDDQHEQRVSVRCAWGKCDRGASSRSKQYAGKDWSIYRVRPGFFGSCGIVWARGGGVSYDIRETVGQFDYERLVILEDTASLRRTAMLLEALGGYLGESDSNELRGGAILDRVIGGLKETRYDHPGRPVETSNYSEERMGWVGMIEDQRGALATPGEAYNFMSRGPRFSVSGHWGERMGYVSALWMGLGGGTALWGGGESGGGVLLLECGTRILYGLHGERRVFVRRICDEQDISRREGERGVGCRRVEIVGVCGASTSVGGLGRSRQRRVSQLWTRVLGGVYLGERCSEIRMTVEAEAQDVDRVNGGCAGGWSFGARGVRLYWQCCTAEGFDSMFEGEDMGERQIGNHCKSAVVYEAMQHSGGGAIMMSWRATGGPSKRRVVTGVRGAGAIGVTASRHRWGRECEYWFRDVDFFENVWGGGTWGLEGTPRGHLWVGRAKSLMCGRAHSGVDSNTLGRSGSVKKEADFSQEMGPFRDAVSAGNMYCATVFTSTHDTSIVFIIGLSSSLCALRISEPAYGYMRDYYWYCLRDTRHSSHVAI</sequence>
<dbReference type="Proteomes" id="UP001151760">
    <property type="component" value="Unassembled WGS sequence"/>
</dbReference>
<keyword evidence="2" id="KW-1185">Reference proteome</keyword>
<evidence type="ECO:0000313" key="2">
    <source>
        <dbReference type="Proteomes" id="UP001151760"/>
    </source>
</evidence>
<accession>A0ABQ5IJT4</accession>
<proteinExistence type="predicted"/>
<protein>
    <submittedName>
        <fullName evidence="1">Uncharacterized protein</fullName>
    </submittedName>
</protein>
<name>A0ABQ5IJT4_9ASTR</name>
<dbReference type="EMBL" id="BQNB010020866">
    <property type="protein sequence ID" value="GJU00461.1"/>
    <property type="molecule type" value="Genomic_DNA"/>
</dbReference>
<comment type="caution">
    <text evidence="1">The sequence shown here is derived from an EMBL/GenBank/DDBJ whole genome shotgun (WGS) entry which is preliminary data.</text>
</comment>
<reference evidence="1" key="1">
    <citation type="journal article" date="2022" name="Int. J. Mol. Sci.">
        <title>Draft Genome of Tanacetum Coccineum: Genomic Comparison of Closely Related Tanacetum-Family Plants.</title>
        <authorList>
            <person name="Yamashiro T."/>
            <person name="Shiraishi A."/>
            <person name="Nakayama K."/>
            <person name="Satake H."/>
        </authorList>
    </citation>
    <scope>NUCLEOTIDE SEQUENCE</scope>
</reference>
<gene>
    <name evidence="1" type="ORF">Tco_1110799</name>
</gene>
<organism evidence="1 2">
    <name type="scientific">Tanacetum coccineum</name>
    <dbReference type="NCBI Taxonomy" id="301880"/>
    <lineage>
        <taxon>Eukaryota</taxon>
        <taxon>Viridiplantae</taxon>
        <taxon>Streptophyta</taxon>
        <taxon>Embryophyta</taxon>
        <taxon>Tracheophyta</taxon>
        <taxon>Spermatophyta</taxon>
        <taxon>Magnoliopsida</taxon>
        <taxon>eudicotyledons</taxon>
        <taxon>Gunneridae</taxon>
        <taxon>Pentapetalae</taxon>
        <taxon>asterids</taxon>
        <taxon>campanulids</taxon>
        <taxon>Asterales</taxon>
        <taxon>Asteraceae</taxon>
        <taxon>Asteroideae</taxon>
        <taxon>Anthemideae</taxon>
        <taxon>Anthemidinae</taxon>
        <taxon>Tanacetum</taxon>
    </lineage>
</organism>
<reference evidence="1" key="2">
    <citation type="submission" date="2022-01" db="EMBL/GenBank/DDBJ databases">
        <authorList>
            <person name="Yamashiro T."/>
            <person name="Shiraishi A."/>
            <person name="Satake H."/>
            <person name="Nakayama K."/>
        </authorList>
    </citation>
    <scope>NUCLEOTIDE SEQUENCE</scope>
</reference>